<dbReference type="SUPFAM" id="SSF110849">
    <property type="entry name" value="ParB/Sulfiredoxin"/>
    <property type="match status" value="1"/>
</dbReference>
<evidence type="ECO:0000256" key="1">
    <source>
        <dbReference type="ARBA" id="ARBA00006295"/>
    </source>
</evidence>
<dbReference type="NCBIfam" id="TIGR00180">
    <property type="entry name" value="parB_part"/>
    <property type="match status" value="1"/>
</dbReference>
<dbReference type="Proteomes" id="UP000745663">
    <property type="component" value="Unassembled WGS sequence"/>
</dbReference>
<evidence type="ECO:0000256" key="2">
    <source>
        <dbReference type="ARBA" id="ARBA00022829"/>
    </source>
</evidence>
<dbReference type="InterPro" id="IPR041468">
    <property type="entry name" value="HTH_ParB/Spo0J"/>
</dbReference>
<dbReference type="SMART" id="SM00470">
    <property type="entry name" value="ParB"/>
    <property type="match status" value="1"/>
</dbReference>
<sequence>MDQLDPKKLATLGIEQVPTTLMDIGLDQLFPGKWQKRKFFDDASLDELGDSMKSAGTNVVPLIVVPRQRGGGYNIVAGERRWRAAQRIGLATLKCEVGNYSFQQALFICAIENLQRADLNPIEEATSYQDLGNEFALSHDEIGRQLGKSRGHISNYLRLLQLDIRVRDALIQLRLTYGQARPLCALPHKVDQRRIAEKAIRLKWSVVQIQQAVNSITKKTPDPIKLSDTDADIRRLEREISEVTGLDCIVKRHATGRWQLGFNAPESESFSGLLERLGIHTDADFEK</sequence>
<evidence type="ECO:0000313" key="4">
    <source>
        <dbReference type="EMBL" id="MBM5458936.1"/>
    </source>
</evidence>
<keyword evidence="2" id="KW-0159">Chromosome partition</keyword>
<accession>A0ABS2BZ89</accession>
<dbReference type="Gene3D" id="3.90.1530.30">
    <property type="match status" value="1"/>
</dbReference>
<gene>
    <name evidence="4" type="ORF">H8F21_15320</name>
</gene>
<evidence type="ECO:0000313" key="5">
    <source>
        <dbReference type="Proteomes" id="UP000745663"/>
    </source>
</evidence>
<organism evidence="4 5">
    <name type="scientific">Pseudomonas arcuscaelestis</name>
    <dbReference type="NCBI Taxonomy" id="2710591"/>
    <lineage>
        <taxon>Bacteria</taxon>
        <taxon>Pseudomonadati</taxon>
        <taxon>Pseudomonadota</taxon>
        <taxon>Gammaproteobacteria</taxon>
        <taxon>Pseudomonadales</taxon>
        <taxon>Pseudomonadaceae</taxon>
        <taxon>Pseudomonas</taxon>
    </lineage>
</organism>
<dbReference type="PANTHER" id="PTHR33375:SF1">
    <property type="entry name" value="CHROMOSOME-PARTITIONING PROTEIN PARB-RELATED"/>
    <property type="match status" value="1"/>
</dbReference>
<keyword evidence="5" id="KW-1185">Reference proteome</keyword>
<dbReference type="PANTHER" id="PTHR33375">
    <property type="entry name" value="CHROMOSOME-PARTITIONING PROTEIN PARB-RELATED"/>
    <property type="match status" value="1"/>
</dbReference>
<dbReference type="Gene3D" id="1.10.10.2830">
    <property type="match status" value="1"/>
</dbReference>
<reference evidence="4 5" key="1">
    <citation type="submission" date="2020-08" db="EMBL/GenBank/DDBJ databases">
        <title>Description of novel Pseudomonas species.</title>
        <authorList>
            <person name="Duman M."/>
            <person name="Mulet M."/>
            <person name="Altun S."/>
            <person name="Saticioglu I.B."/>
            <person name="Lalucat J."/>
            <person name="Garcia-Valdes E."/>
        </authorList>
    </citation>
    <scope>NUCLEOTIDE SEQUENCE [LARGE SCALE GENOMIC DNA]</scope>
    <source>
        <strain evidence="4 5">P66</strain>
    </source>
</reference>
<comment type="caution">
    <text evidence="4">The sequence shown here is derived from an EMBL/GenBank/DDBJ whole genome shotgun (WGS) entry which is preliminary data.</text>
</comment>
<dbReference type="InterPro" id="IPR036086">
    <property type="entry name" value="ParB/Sulfiredoxin_sf"/>
</dbReference>
<evidence type="ECO:0000259" key="3">
    <source>
        <dbReference type="SMART" id="SM00470"/>
    </source>
</evidence>
<comment type="similarity">
    <text evidence="1">Belongs to the ParB family.</text>
</comment>
<name>A0ABS2BZ89_9PSED</name>
<dbReference type="EMBL" id="JACOPV010000009">
    <property type="protein sequence ID" value="MBM5458936.1"/>
    <property type="molecule type" value="Genomic_DNA"/>
</dbReference>
<dbReference type="SUPFAM" id="SSF109709">
    <property type="entry name" value="KorB DNA-binding domain-like"/>
    <property type="match status" value="1"/>
</dbReference>
<protein>
    <submittedName>
        <fullName evidence="4">ParB/RepB/Spo0J family partition protein</fullName>
    </submittedName>
</protein>
<dbReference type="InterPro" id="IPR004437">
    <property type="entry name" value="ParB/RepB/Spo0J"/>
</dbReference>
<dbReference type="RefSeq" id="WP_203584855.1">
    <property type="nucleotide sequence ID" value="NZ_JACOPV010000009.1"/>
</dbReference>
<dbReference type="Pfam" id="PF02195">
    <property type="entry name" value="ParB_N"/>
    <property type="match status" value="1"/>
</dbReference>
<dbReference type="InterPro" id="IPR050336">
    <property type="entry name" value="Chromosome_partition/occlusion"/>
</dbReference>
<dbReference type="Pfam" id="PF17762">
    <property type="entry name" value="HTH_ParB"/>
    <property type="match status" value="1"/>
</dbReference>
<proteinExistence type="inferred from homology"/>
<dbReference type="InterPro" id="IPR003115">
    <property type="entry name" value="ParB_N"/>
</dbReference>
<feature type="domain" description="ParB-like N-terminal" evidence="3">
    <location>
        <begin position="22"/>
        <end position="114"/>
    </location>
</feature>